<dbReference type="Proteomes" id="UP001519287">
    <property type="component" value="Unassembled WGS sequence"/>
</dbReference>
<evidence type="ECO:0000313" key="2">
    <source>
        <dbReference type="Proteomes" id="UP001519287"/>
    </source>
</evidence>
<name>A0ABS4IQ64_9BACL</name>
<dbReference type="RefSeq" id="WP_209969856.1">
    <property type="nucleotide sequence ID" value="NZ_JAGGLB010000002.1"/>
</dbReference>
<dbReference type="Pfam" id="PF09548">
    <property type="entry name" value="Spore_III_AB"/>
    <property type="match status" value="1"/>
</dbReference>
<dbReference type="EMBL" id="JAGGLB010000002">
    <property type="protein sequence ID" value="MBP1989051.1"/>
    <property type="molecule type" value="Genomic_DNA"/>
</dbReference>
<dbReference type="NCBIfam" id="TIGR02833">
    <property type="entry name" value="spore_III_AB"/>
    <property type="match status" value="1"/>
</dbReference>
<dbReference type="PIRSF" id="PIRSF021435">
    <property type="entry name" value="SpoIIIAB"/>
    <property type="match status" value="1"/>
</dbReference>
<evidence type="ECO:0000313" key="1">
    <source>
        <dbReference type="EMBL" id="MBP1989051.1"/>
    </source>
</evidence>
<dbReference type="InterPro" id="IPR014198">
    <property type="entry name" value="Spore_III_AB"/>
</dbReference>
<comment type="caution">
    <text evidence="1">The sequence shown here is derived from an EMBL/GenBank/DDBJ whole genome shotgun (WGS) entry which is preliminary data.</text>
</comment>
<organism evidence="1 2">
    <name type="scientific">Paenibacillus eucommiae</name>
    <dbReference type="NCBI Taxonomy" id="1355755"/>
    <lineage>
        <taxon>Bacteria</taxon>
        <taxon>Bacillati</taxon>
        <taxon>Bacillota</taxon>
        <taxon>Bacilli</taxon>
        <taxon>Bacillales</taxon>
        <taxon>Paenibacillaceae</taxon>
        <taxon>Paenibacillus</taxon>
    </lineage>
</organism>
<protein>
    <submittedName>
        <fullName evidence="1">Stage III sporulation protein AB</fullName>
    </submittedName>
</protein>
<keyword evidence="2" id="KW-1185">Reference proteome</keyword>
<gene>
    <name evidence="1" type="ORF">J2Z66_000646</name>
</gene>
<proteinExistence type="predicted"/>
<sequence>MLKFIGAICILGAAAMLGFVQALHYARRPKQIRQMIGALQRMETEIIYALTPLPEAFATLGRQTAEPLSTLFKATSEGLQSSAGHSTRDVWQLAVKETWQRSSMKQSEQEIVLQLGHVLGMSDRNDQVKHLRLAVSQLQAEEADSRDEQQRYEKMWKSLGLLIGALIVILMY</sequence>
<accession>A0ABS4IQ64</accession>
<reference evidence="1 2" key="1">
    <citation type="submission" date="2021-03" db="EMBL/GenBank/DDBJ databases">
        <title>Genomic Encyclopedia of Type Strains, Phase IV (KMG-IV): sequencing the most valuable type-strain genomes for metagenomic binning, comparative biology and taxonomic classification.</title>
        <authorList>
            <person name="Goeker M."/>
        </authorList>
    </citation>
    <scope>NUCLEOTIDE SEQUENCE [LARGE SCALE GENOMIC DNA]</scope>
    <source>
        <strain evidence="1 2">DSM 26048</strain>
    </source>
</reference>